<organism evidence="1 2">
    <name type="scientific">Rhododendron molle</name>
    <name type="common">Chinese azalea</name>
    <name type="synonym">Azalea mollis</name>
    <dbReference type="NCBI Taxonomy" id="49168"/>
    <lineage>
        <taxon>Eukaryota</taxon>
        <taxon>Viridiplantae</taxon>
        <taxon>Streptophyta</taxon>
        <taxon>Embryophyta</taxon>
        <taxon>Tracheophyta</taxon>
        <taxon>Spermatophyta</taxon>
        <taxon>Magnoliopsida</taxon>
        <taxon>eudicotyledons</taxon>
        <taxon>Gunneridae</taxon>
        <taxon>Pentapetalae</taxon>
        <taxon>asterids</taxon>
        <taxon>Ericales</taxon>
        <taxon>Ericaceae</taxon>
        <taxon>Ericoideae</taxon>
        <taxon>Rhodoreae</taxon>
        <taxon>Rhododendron</taxon>
    </lineage>
</organism>
<keyword evidence="2" id="KW-1185">Reference proteome</keyword>
<reference evidence="1" key="1">
    <citation type="submission" date="2022-02" db="EMBL/GenBank/DDBJ databases">
        <title>Plant Genome Project.</title>
        <authorList>
            <person name="Zhang R.-G."/>
        </authorList>
    </citation>
    <scope>NUCLEOTIDE SEQUENCE</scope>
    <source>
        <strain evidence="1">AT1</strain>
    </source>
</reference>
<gene>
    <name evidence="1" type="ORF">RHMOL_Rhmol13G0222000</name>
</gene>
<proteinExistence type="predicted"/>
<evidence type="ECO:0000313" key="2">
    <source>
        <dbReference type="Proteomes" id="UP001062846"/>
    </source>
</evidence>
<sequence length="164" mass="18499">MEHELCEAAIKLHTDSLDATIQKDPLILHKFADGCFNGATSPLHVATSNNQTHFAEELLHRQPELTEVLDSQLRSALHLASAKGHDEIVKVLVKANSEMCLVRDREGKNPLHVAAVKGKINALKELVRACLEAARDMVLFELEFVKFCMWKAPKDENQRRYEFA</sequence>
<accession>A0ACC0L9D0</accession>
<dbReference type="Proteomes" id="UP001062846">
    <property type="component" value="Chromosome 13"/>
</dbReference>
<protein>
    <submittedName>
        <fullName evidence="1">Uncharacterized protein</fullName>
    </submittedName>
</protein>
<dbReference type="EMBL" id="CM046400">
    <property type="protein sequence ID" value="KAI8525326.1"/>
    <property type="molecule type" value="Genomic_DNA"/>
</dbReference>
<evidence type="ECO:0000313" key="1">
    <source>
        <dbReference type="EMBL" id="KAI8525326.1"/>
    </source>
</evidence>
<name>A0ACC0L9D0_RHOML</name>
<comment type="caution">
    <text evidence="1">The sequence shown here is derived from an EMBL/GenBank/DDBJ whole genome shotgun (WGS) entry which is preliminary data.</text>
</comment>